<proteinExistence type="inferred from homology"/>
<evidence type="ECO:0000256" key="3">
    <source>
        <dbReference type="ARBA" id="ARBA00022574"/>
    </source>
</evidence>
<dbReference type="InterPro" id="IPR001680">
    <property type="entry name" value="WD40_rpt"/>
</dbReference>
<dbReference type="OrthoDB" id="756370at2759"/>
<dbReference type="InterPro" id="IPR045227">
    <property type="entry name" value="WDR18/Ipi3/RID3"/>
</dbReference>
<evidence type="ECO:0000256" key="5">
    <source>
        <dbReference type="ARBA" id="ARBA00026229"/>
    </source>
</evidence>
<sequence>MYIATPHGFIPLKGNYKPLKTVDNVTACCLWNNSVLRCTGTVISNDSSKSILPVSPVSITSSHSHQLLAVGSPAGQIIIWFIQSGQMVASFNAHFKSITSLAFSADDALLVSSSTDGTLNIYNTAALLSGSTDFLHQIPFSLPVSKVAFSTAGTAADGIRIYAISEDQTLSVWDALTASKIVSFVLPSLPTDLVLDPADRAVYVSAGSALFAIPQSPDRTGLINHSDPVLLHSSDILALALSPDASILAIGDESGCTLYDVASAQQVRKFGTSGPVSFMQFTTTHSTGPFFLPFQRSTDEVPVLFAPTDANDLLRAHTARPDLSAETSAFWQSLSSDSEKLAKELKDLKKKYDSLQSAHNELYKAYVDKVVP</sequence>
<dbReference type="SMART" id="SM00320">
    <property type="entry name" value="WD40"/>
    <property type="match status" value="4"/>
</dbReference>
<evidence type="ECO:0000256" key="2">
    <source>
        <dbReference type="ARBA" id="ARBA00010143"/>
    </source>
</evidence>
<comment type="function">
    <text evidence="1 7">Component of the RIX1 complex required for processing of ITS2 sequences from 35S pre-rRNA.</text>
</comment>
<dbReference type="GO" id="GO:0006261">
    <property type="term" value="P:DNA-templated DNA replication"/>
    <property type="evidence" value="ECO:0007669"/>
    <property type="project" value="TreeGrafter"/>
</dbReference>
<dbReference type="GO" id="GO:0120330">
    <property type="term" value="C:rixosome complex"/>
    <property type="evidence" value="ECO:0007669"/>
    <property type="project" value="UniProtKB-UniRule"/>
</dbReference>
<dbReference type="GO" id="GO:0006364">
    <property type="term" value="P:rRNA processing"/>
    <property type="evidence" value="ECO:0007669"/>
    <property type="project" value="UniProtKB-UniRule"/>
</dbReference>
<organism evidence="9 10">
    <name type="scientific">Tortispora caseinolytica NRRL Y-17796</name>
    <dbReference type="NCBI Taxonomy" id="767744"/>
    <lineage>
        <taxon>Eukaryota</taxon>
        <taxon>Fungi</taxon>
        <taxon>Dikarya</taxon>
        <taxon>Ascomycota</taxon>
        <taxon>Saccharomycotina</taxon>
        <taxon>Trigonopsidomycetes</taxon>
        <taxon>Trigonopsidales</taxon>
        <taxon>Trigonopsidaceae</taxon>
        <taxon>Tortispora</taxon>
    </lineage>
</organism>
<dbReference type="PANTHER" id="PTHR18763:SF0">
    <property type="entry name" value="WD REPEAT-CONTAINING PROTEIN 18"/>
    <property type="match status" value="1"/>
</dbReference>
<dbReference type="Pfam" id="PF00400">
    <property type="entry name" value="WD40"/>
    <property type="match status" value="1"/>
</dbReference>
<comment type="subcellular location">
    <subcellularLocation>
        <location evidence="7">Nucleus</location>
    </subcellularLocation>
</comment>
<gene>
    <name evidence="9" type="ORF">CANCADRAFT_73480</name>
</gene>
<evidence type="ECO:0000256" key="8">
    <source>
        <dbReference type="SAM" id="Coils"/>
    </source>
</evidence>
<evidence type="ECO:0000256" key="4">
    <source>
        <dbReference type="ARBA" id="ARBA00022737"/>
    </source>
</evidence>
<dbReference type="SUPFAM" id="SSF50978">
    <property type="entry name" value="WD40 repeat-like"/>
    <property type="match status" value="1"/>
</dbReference>
<comment type="similarity">
    <text evidence="2 7">Belongs to the WD repeat IPI3/WDR18 family.</text>
</comment>
<dbReference type="InterPro" id="IPR015943">
    <property type="entry name" value="WD40/YVTN_repeat-like_dom_sf"/>
</dbReference>
<evidence type="ECO:0000313" key="9">
    <source>
        <dbReference type="EMBL" id="ODV91614.1"/>
    </source>
</evidence>
<comment type="subunit">
    <text evidence="7">Component of the RIX1 complex, composed of IPI1, RIX1/IPI2 and IPI3 in a 1:2:2 stoichiometry. The complex interacts (via RIX1) with MDN1 (via its hexameric AAA ATPase ring) and the pre-60S ribosome particles.</text>
</comment>
<keyword evidence="10" id="KW-1185">Reference proteome</keyword>
<dbReference type="PROSITE" id="PS50294">
    <property type="entry name" value="WD_REPEATS_REGION"/>
    <property type="match status" value="1"/>
</dbReference>
<feature type="repeat" description="WD" evidence="6">
    <location>
        <begin position="91"/>
        <end position="123"/>
    </location>
</feature>
<dbReference type="AlphaFoldDB" id="A0A1E4TIM0"/>
<evidence type="ECO:0000256" key="6">
    <source>
        <dbReference type="PROSITE-ProRule" id="PRU00221"/>
    </source>
</evidence>
<dbReference type="InterPro" id="IPR036322">
    <property type="entry name" value="WD40_repeat_dom_sf"/>
</dbReference>
<dbReference type="Gene3D" id="2.130.10.10">
    <property type="entry name" value="YVTN repeat-like/Quinoprotein amine dehydrogenase"/>
    <property type="match status" value="2"/>
</dbReference>
<keyword evidence="7" id="KW-0539">Nucleus</keyword>
<feature type="coiled-coil region" evidence="8">
    <location>
        <begin position="331"/>
        <end position="365"/>
    </location>
</feature>
<keyword evidence="3 6" id="KW-0853">WD repeat</keyword>
<dbReference type="GO" id="GO:0005656">
    <property type="term" value="C:nuclear pre-replicative complex"/>
    <property type="evidence" value="ECO:0007669"/>
    <property type="project" value="TreeGrafter"/>
</dbReference>
<reference evidence="10" key="1">
    <citation type="submission" date="2016-02" db="EMBL/GenBank/DDBJ databases">
        <title>Comparative genomics of biotechnologically important yeasts.</title>
        <authorList>
            <consortium name="DOE Joint Genome Institute"/>
            <person name="Riley R."/>
            <person name="Haridas S."/>
            <person name="Wolfe K.H."/>
            <person name="Lopes M.R."/>
            <person name="Hittinger C.T."/>
            <person name="Goker M."/>
            <person name="Salamov A."/>
            <person name="Wisecaver J."/>
            <person name="Long T.M."/>
            <person name="Aerts A.L."/>
            <person name="Barry K."/>
            <person name="Choi C."/>
            <person name="Clum A."/>
            <person name="Coughlan A.Y."/>
            <person name="Deshpande S."/>
            <person name="Douglass A.P."/>
            <person name="Hanson S.J."/>
            <person name="Klenk H.-P."/>
            <person name="Labutti K."/>
            <person name="Lapidus A."/>
            <person name="Lindquist E."/>
            <person name="Lipzen A."/>
            <person name="Meier-Kolthoff J.P."/>
            <person name="Ohm R.A."/>
            <person name="Otillar R.P."/>
            <person name="Pangilinan J."/>
            <person name="Peng Y."/>
            <person name="Rokas A."/>
            <person name="Rosa C.A."/>
            <person name="Scheuner C."/>
            <person name="Sibirny A.A."/>
            <person name="Slot J.C."/>
            <person name="Stielow J.B."/>
            <person name="Sun H."/>
            <person name="Kurtzman C.P."/>
            <person name="Blackwell M."/>
            <person name="Jeffries T.W."/>
            <person name="Grigoriev I.V."/>
        </authorList>
    </citation>
    <scope>NUCLEOTIDE SEQUENCE [LARGE SCALE GENOMIC DNA]</scope>
    <source>
        <strain evidence="10">NRRL Y-17796</strain>
    </source>
</reference>
<keyword evidence="8" id="KW-0175">Coiled coil</keyword>
<accession>A0A1E4TIM0</accession>
<dbReference type="EMBL" id="KV453841">
    <property type="protein sequence ID" value="ODV91614.1"/>
    <property type="molecule type" value="Genomic_DNA"/>
</dbReference>
<dbReference type="PANTHER" id="PTHR18763">
    <property type="entry name" value="WD-REPEAT PROTEIN 18"/>
    <property type="match status" value="1"/>
</dbReference>
<evidence type="ECO:0000313" key="10">
    <source>
        <dbReference type="Proteomes" id="UP000095023"/>
    </source>
</evidence>
<keyword evidence="4" id="KW-0677">Repeat</keyword>
<dbReference type="Proteomes" id="UP000095023">
    <property type="component" value="Unassembled WGS sequence"/>
</dbReference>
<keyword evidence="7" id="KW-0698">rRNA processing</keyword>
<evidence type="ECO:0000256" key="1">
    <source>
        <dbReference type="ARBA" id="ARBA00002355"/>
    </source>
</evidence>
<evidence type="ECO:0000256" key="7">
    <source>
        <dbReference type="RuleBase" id="RU369067"/>
    </source>
</evidence>
<dbReference type="PROSITE" id="PS50082">
    <property type="entry name" value="WD_REPEATS_2"/>
    <property type="match status" value="1"/>
</dbReference>
<name>A0A1E4TIM0_9ASCO</name>
<protein>
    <recommendedName>
        <fullName evidence="5 7">Pre-rRNA-processing protein IPI3</fullName>
    </recommendedName>
</protein>